<dbReference type="InterPro" id="IPR005599">
    <property type="entry name" value="GPI_mannosylTrfase"/>
</dbReference>
<keyword evidence="5 13" id="KW-0808">Transferase</keyword>
<sequence length="252" mass="28935">MSPLTSELKLFHIHRESREERTSALSFFSLCVTECGGGARVEFGFRRRRAAEPFEGTVAVVASRGGRARTVATFVFRCDTVLLFGPIGIELLLSKSVSLLEAIKCCVITALLCIEFYLSHDRGKTHPLHWYFTSALPRSMLVGYPLCMIGMVLDRRIRRYVYQYLSDVCIFFHTRYSKEEGLAIEHFRNRNFTYLLKSRTRTNHERKSSSTNRLKEPKVFVHGNIEDKGIVSSDWSGVYRCVDIWIGIEMAE</sequence>
<evidence type="ECO:0000256" key="2">
    <source>
        <dbReference type="ARBA" id="ARBA00004922"/>
    </source>
</evidence>
<accession>A0A199W614</accession>
<dbReference type="AlphaFoldDB" id="A0A199W614"/>
<keyword evidence="6" id="KW-0812">Transmembrane</keyword>
<comment type="catalytic activity">
    <reaction evidence="11">
        <text>an alpha-D-Man-(1-&gt;2)-alpha-D-Man-(1-&gt;2)-alpha-D-Man-(1-&gt;3)-[alpha-D-Man-(1-&gt;2)-alpha-D-Man-(1-&gt;3)-alpha-D-Man-(1-&gt;6)]-beta-D-Man-(1-&gt;4)-beta-D-GlcNAc-(1-&gt;4)-alpha-D-GlcNAc-diphospho-di-trans,poly-cis-dolichol + a di-trans,poly-cis-dolichyl beta-D-mannosyl phosphate = an alpha-D-Man-(1-&gt;2)-alpha-D-Man-(1-&gt;2)-alpha-D-Man-(1-&gt;3)-[alpha-D-Man-(1-&gt;2)-alpha-D-Man-(1-&gt;3)-[alpha-D-Man-(1-&gt;6)]-alpha-D-Man-(1-&gt;6)]-beta-D-Man-(1-&gt;4)-beta-D-GlcNAc-(1-&gt;4)-alpha-D-GlcNAc-diphospho-di-trans,poly-cis-dolichol + a di-trans,poly-cis-dolichyl phosphate + H(+)</text>
        <dbReference type="Rhea" id="RHEA:29535"/>
        <dbReference type="Rhea" id="RHEA-COMP:19498"/>
        <dbReference type="Rhea" id="RHEA-COMP:19501"/>
        <dbReference type="Rhea" id="RHEA-COMP:19518"/>
        <dbReference type="Rhea" id="RHEA-COMP:19519"/>
        <dbReference type="ChEBI" id="CHEBI:15378"/>
        <dbReference type="ChEBI" id="CHEBI:57683"/>
        <dbReference type="ChEBI" id="CHEBI:58211"/>
        <dbReference type="ChEBI" id="CHEBI:132517"/>
        <dbReference type="ChEBI" id="CHEBI:132519"/>
        <dbReference type="EC" id="2.4.1.260"/>
    </reaction>
    <physiologicalReaction direction="left-to-right" evidence="11">
        <dbReference type="Rhea" id="RHEA:29536"/>
    </physiologicalReaction>
</comment>
<dbReference type="GO" id="GO:0006487">
    <property type="term" value="P:protein N-linked glycosylation"/>
    <property type="evidence" value="ECO:0007669"/>
    <property type="project" value="TreeGrafter"/>
</dbReference>
<dbReference type="PANTHER" id="PTHR22760:SF1">
    <property type="entry name" value="DOL-P-MAN:MAN(7)GLCNAC(2)-PP-DOL ALPHA-1,6-MANNOSYLTRANSFERASE"/>
    <property type="match status" value="1"/>
</dbReference>
<keyword evidence="8" id="KW-1133">Transmembrane helix</keyword>
<comment type="pathway">
    <text evidence="2">Protein modification; protein glycosylation.</text>
</comment>
<keyword evidence="7 12" id="KW-0256">Endoplasmic reticulum</keyword>
<evidence type="ECO:0000256" key="9">
    <source>
        <dbReference type="ARBA" id="ARBA00023136"/>
    </source>
</evidence>
<evidence type="ECO:0000256" key="12">
    <source>
        <dbReference type="RuleBase" id="RU363075"/>
    </source>
</evidence>
<evidence type="ECO:0000313" key="13">
    <source>
        <dbReference type="EMBL" id="OAY84633.1"/>
    </source>
</evidence>
<keyword evidence="9" id="KW-0472">Membrane</keyword>
<keyword evidence="4 12" id="KW-0328">Glycosyltransferase</keyword>
<dbReference type="Proteomes" id="UP000092600">
    <property type="component" value="Unassembled WGS sequence"/>
</dbReference>
<comment type="caution">
    <text evidence="13">The sequence shown here is derived from an EMBL/GenBank/DDBJ whole genome shotgun (WGS) entry which is preliminary data.</text>
</comment>
<organism evidence="13 14">
    <name type="scientific">Ananas comosus</name>
    <name type="common">Pineapple</name>
    <name type="synonym">Ananas ananas</name>
    <dbReference type="NCBI Taxonomy" id="4615"/>
    <lineage>
        <taxon>Eukaryota</taxon>
        <taxon>Viridiplantae</taxon>
        <taxon>Streptophyta</taxon>
        <taxon>Embryophyta</taxon>
        <taxon>Tracheophyta</taxon>
        <taxon>Spermatophyta</taxon>
        <taxon>Magnoliopsida</taxon>
        <taxon>Liliopsida</taxon>
        <taxon>Poales</taxon>
        <taxon>Bromeliaceae</taxon>
        <taxon>Bromelioideae</taxon>
        <taxon>Ananas</taxon>
    </lineage>
</organism>
<dbReference type="GO" id="GO:0005789">
    <property type="term" value="C:endoplasmic reticulum membrane"/>
    <property type="evidence" value="ECO:0007669"/>
    <property type="project" value="UniProtKB-SubCell"/>
</dbReference>
<comment type="function">
    <text evidence="10">Mannosyltransferase that operates in the biosynthetic pathway of dolichol-linked oligosaccharides, the glycan precursors employed in protein asparagine (N)-glycosylation. The assembly of dolichol-linked oligosaccharides begins on the cytosolic side of the endoplasmic reticulum membrane and finishes in its lumen. The sequential addition of sugars to dolichol pyrophosphate produces dolichol-linked oligosaccharides containing fourteen sugars, including two GlcNAcs, nine mannoses and three glucoses. Once assembled, the oligosaccharide is transferred from the lipid to nascent proteins by oligosaccharyltransferases. In the lumen of the endoplasmic reticulum, adds the eighth mannose residue in an alpha-1,6 linkage onto Man(7)GlcNAc(2)-PP-dolichol to produce Man(8)GlcNAc(2)-PP-dolichol.</text>
</comment>
<gene>
    <name evidence="13" type="ORF">ACMD2_19933</name>
</gene>
<proteinExistence type="inferred from homology"/>
<evidence type="ECO:0000256" key="8">
    <source>
        <dbReference type="ARBA" id="ARBA00022989"/>
    </source>
</evidence>
<reference evidence="13 14" key="1">
    <citation type="journal article" date="2016" name="DNA Res.">
        <title>The draft genome of MD-2 pineapple using hybrid error correction of long reads.</title>
        <authorList>
            <person name="Redwan R.M."/>
            <person name="Saidin A."/>
            <person name="Kumar S.V."/>
        </authorList>
    </citation>
    <scope>NUCLEOTIDE SEQUENCE [LARGE SCALE GENOMIC DNA]</scope>
    <source>
        <strain evidence="14">cv. MD2</strain>
        <tissue evidence="13">Leaf</tissue>
    </source>
</reference>
<evidence type="ECO:0000256" key="6">
    <source>
        <dbReference type="ARBA" id="ARBA00022692"/>
    </source>
</evidence>
<dbReference type="EMBL" id="LSRQ01000195">
    <property type="protein sequence ID" value="OAY84633.1"/>
    <property type="molecule type" value="Genomic_DNA"/>
</dbReference>
<dbReference type="STRING" id="4615.A0A199W614"/>
<dbReference type="EC" id="2.4.1.-" evidence="12"/>
<protein>
    <recommendedName>
        <fullName evidence="12">Mannosyltransferase</fullName>
        <ecNumber evidence="12">2.4.1.-</ecNumber>
    </recommendedName>
</protein>
<evidence type="ECO:0000256" key="5">
    <source>
        <dbReference type="ARBA" id="ARBA00022679"/>
    </source>
</evidence>
<evidence type="ECO:0000256" key="1">
    <source>
        <dbReference type="ARBA" id="ARBA00004477"/>
    </source>
</evidence>
<comment type="subcellular location">
    <subcellularLocation>
        <location evidence="1 12">Endoplasmic reticulum membrane</location>
        <topology evidence="1 12">Multi-pass membrane protein</topology>
    </subcellularLocation>
</comment>
<evidence type="ECO:0000256" key="3">
    <source>
        <dbReference type="ARBA" id="ARBA00007063"/>
    </source>
</evidence>
<name>A0A199W614_ANACO</name>
<evidence type="ECO:0000256" key="7">
    <source>
        <dbReference type="ARBA" id="ARBA00022824"/>
    </source>
</evidence>
<dbReference type="PANTHER" id="PTHR22760">
    <property type="entry name" value="GLYCOSYLTRANSFERASE"/>
    <property type="match status" value="1"/>
</dbReference>
<evidence type="ECO:0000313" key="14">
    <source>
        <dbReference type="Proteomes" id="UP000092600"/>
    </source>
</evidence>
<dbReference type="GO" id="GO:0052917">
    <property type="term" value="F:dol-P-Man:Man(7)GlcNAc(2)-PP-Dol alpha-1,6-mannosyltransferase activity"/>
    <property type="evidence" value="ECO:0007669"/>
    <property type="project" value="UniProtKB-EC"/>
</dbReference>
<evidence type="ECO:0000256" key="4">
    <source>
        <dbReference type="ARBA" id="ARBA00022676"/>
    </source>
</evidence>
<comment type="similarity">
    <text evidence="3 12">Belongs to the glycosyltransferase 22 family.</text>
</comment>
<evidence type="ECO:0000256" key="10">
    <source>
        <dbReference type="ARBA" id="ARBA00044721"/>
    </source>
</evidence>
<evidence type="ECO:0000256" key="11">
    <source>
        <dbReference type="ARBA" id="ARBA00048899"/>
    </source>
</evidence>